<dbReference type="InterPro" id="IPR033131">
    <property type="entry name" value="Pectinesterase_Asp_AS"/>
</dbReference>
<dbReference type="InterPro" id="IPR035513">
    <property type="entry name" value="Invertase/methylesterase_inhib"/>
</dbReference>
<evidence type="ECO:0000256" key="8">
    <source>
        <dbReference type="ARBA" id="ARBA00023180"/>
    </source>
</evidence>
<dbReference type="SUPFAM" id="SSF51126">
    <property type="entry name" value="Pectin lyase-like"/>
    <property type="match status" value="1"/>
</dbReference>
<dbReference type="SMART" id="SM00856">
    <property type="entry name" value="PMEI"/>
    <property type="match status" value="1"/>
</dbReference>
<dbReference type="FunFam" id="1.20.140.40:FF:000001">
    <property type="entry name" value="Pectinesterase"/>
    <property type="match status" value="1"/>
</dbReference>
<evidence type="ECO:0000256" key="4">
    <source>
        <dbReference type="ARBA" id="ARBA00013229"/>
    </source>
</evidence>
<dbReference type="InterPro" id="IPR012334">
    <property type="entry name" value="Pectin_lyas_fold"/>
</dbReference>
<keyword evidence="12" id="KW-0964">Secreted</keyword>
<dbReference type="EMBL" id="QPKB01000219">
    <property type="protein sequence ID" value="RWR97921.1"/>
    <property type="molecule type" value="Genomic_DNA"/>
</dbReference>
<dbReference type="CDD" id="cd15798">
    <property type="entry name" value="PMEI-like_3"/>
    <property type="match status" value="1"/>
</dbReference>
<evidence type="ECO:0000256" key="2">
    <source>
        <dbReference type="ARBA" id="ARBA00006027"/>
    </source>
</evidence>
<evidence type="ECO:0000256" key="11">
    <source>
        <dbReference type="PROSITE-ProRule" id="PRU10040"/>
    </source>
</evidence>
<keyword evidence="7" id="KW-1015">Disulfide bond</keyword>
<dbReference type="GO" id="GO:0004857">
    <property type="term" value="F:enzyme inhibitor activity"/>
    <property type="evidence" value="ECO:0007669"/>
    <property type="project" value="InterPro"/>
</dbReference>
<evidence type="ECO:0000313" key="15">
    <source>
        <dbReference type="EMBL" id="RWR97921.1"/>
    </source>
</evidence>
<dbReference type="Gene3D" id="1.20.140.40">
    <property type="entry name" value="Invertase/pectin methylesterase inhibitor family protein"/>
    <property type="match status" value="1"/>
</dbReference>
<evidence type="ECO:0000256" key="12">
    <source>
        <dbReference type="RuleBase" id="RU000589"/>
    </source>
</evidence>
<gene>
    <name evidence="15" type="ORF">CKAN_02739200</name>
</gene>
<dbReference type="EC" id="3.1.1.11" evidence="4 12"/>
<evidence type="ECO:0000259" key="14">
    <source>
        <dbReference type="SMART" id="SM00856"/>
    </source>
</evidence>
<comment type="catalytic activity">
    <reaction evidence="9 12">
        <text>[(1-&gt;4)-alpha-D-galacturonosyl methyl ester](n) + n H2O = [(1-&gt;4)-alpha-D-galacturonosyl](n) + n methanol + n H(+)</text>
        <dbReference type="Rhea" id="RHEA:22380"/>
        <dbReference type="Rhea" id="RHEA-COMP:14570"/>
        <dbReference type="Rhea" id="RHEA-COMP:14573"/>
        <dbReference type="ChEBI" id="CHEBI:15377"/>
        <dbReference type="ChEBI" id="CHEBI:15378"/>
        <dbReference type="ChEBI" id="CHEBI:17790"/>
        <dbReference type="ChEBI" id="CHEBI:140522"/>
        <dbReference type="ChEBI" id="CHEBI:140523"/>
        <dbReference type="EC" id="3.1.1.11"/>
    </reaction>
</comment>
<proteinExistence type="inferred from homology"/>
<dbReference type="PROSITE" id="PS00503">
    <property type="entry name" value="PECTINESTERASE_2"/>
    <property type="match status" value="1"/>
</dbReference>
<dbReference type="InterPro" id="IPR011050">
    <property type="entry name" value="Pectin_lyase_fold/virulence"/>
</dbReference>
<dbReference type="FunFam" id="2.160.20.10:FF:000001">
    <property type="entry name" value="Pectinesterase"/>
    <property type="match status" value="1"/>
</dbReference>
<dbReference type="SUPFAM" id="SSF101148">
    <property type="entry name" value="Plant invertase/pectin methylesterase inhibitor"/>
    <property type="match status" value="1"/>
</dbReference>
<comment type="similarity">
    <text evidence="2">In the N-terminal section; belongs to the PMEI family.</text>
</comment>
<dbReference type="GO" id="GO:0045490">
    <property type="term" value="P:pectin catabolic process"/>
    <property type="evidence" value="ECO:0007669"/>
    <property type="project" value="UniProtKB-UniRule"/>
</dbReference>
<dbReference type="InterPro" id="IPR018040">
    <property type="entry name" value="Pectinesterase_Tyr_AS"/>
</dbReference>
<keyword evidence="16" id="KW-1185">Reference proteome</keyword>
<protein>
    <recommendedName>
        <fullName evidence="4 12">Pectinesterase</fullName>
        <ecNumber evidence="4 12">3.1.1.11</ecNumber>
    </recommendedName>
</protein>
<dbReference type="UniPathway" id="UPA00545">
    <property type="reaction ID" value="UER00823"/>
</dbReference>
<keyword evidence="5 12" id="KW-0378">Hydrolase</keyword>
<comment type="caution">
    <text evidence="15">The sequence shown here is derived from an EMBL/GenBank/DDBJ whole genome shotgun (WGS) entry which is preliminary data.</text>
</comment>
<evidence type="ECO:0000256" key="10">
    <source>
        <dbReference type="ARBA" id="ARBA00057335"/>
    </source>
</evidence>
<name>A0A443Q4G2_9MAGN</name>
<dbReference type="OrthoDB" id="2019149at2759"/>
<evidence type="ECO:0000256" key="9">
    <source>
        <dbReference type="ARBA" id="ARBA00047928"/>
    </source>
</evidence>
<evidence type="ECO:0000256" key="1">
    <source>
        <dbReference type="ARBA" id="ARBA00005184"/>
    </source>
</evidence>
<evidence type="ECO:0000256" key="7">
    <source>
        <dbReference type="ARBA" id="ARBA00023157"/>
    </source>
</evidence>
<keyword evidence="13" id="KW-1133">Transmembrane helix</keyword>
<dbReference type="STRING" id="337451.A0A443Q4G2"/>
<evidence type="ECO:0000256" key="5">
    <source>
        <dbReference type="ARBA" id="ARBA00022801"/>
    </source>
</evidence>
<evidence type="ECO:0000256" key="3">
    <source>
        <dbReference type="ARBA" id="ARBA00007786"/>
    </source>
</evidence>
<dbReference type="PANTHER" id="PTHR31707">
    <property type="entry name" value="PECTINESTERASE"/>
    <property type="match status" value="1"/>
</dbReference>
<dbReference type="Pfam" id="PF01095">
    <property type="entry name" value="Pectinesterase"/>
    <property type="match status" value="1"/>
</dbReference>
<feature type="active site" evidence="11">
    <location>
        <position position="416"/>
    </location>
</feature>
<dbReference type="Gene3D" id="2.160.20.10">
    <property type="entry name" value="Single-stranded right-handed beta-helix, Pectin lyase-like"/>
    <property type="match status" value="1"/>
</dbReference>
<accession>A0A443Q4G2</accession>
<comment type="similarity">
    <text evidence="3">In the C-terminal section; belongs to the pectinesterase family.</text>
</comment>
<keyword evidence="6 12" id="KW-0063">Aspartyl esterase</keyword>
<evidence type="ECO:0000256" key="13">
    <source>
        <dbReference type="SAM" id="Phobius"/>
    </source>
</evidence>
<feature type="transmembrane region" description="Helical" evidence="13">
    <location>
        <begin position="29"/>
        <end position="52"/>
    </location>
</feature>
<dbReference type="Pfam" id="PF04043">
    <property type="entry name" value="PMEI"/>
    <property type="match status" value="1"/>
</dbReference>
<comment type="function">
    <text evidence="10 12">Acts in the modification of cell walls via demethylesterification of cell wall pectin.</text>
</comment>
<keyword evidence="13" id="KW-0472">Membrane</keyword>
<keyword evidence="12" id="KW-0961">Cell wall biogenesis/degradation</keyword>
<sequence>MDSINSFKGYGKVNEAEELAFRKKTRRRVTIITISIVLLAIIVVGAVIGTVIHKRKKSSNQDNTSTSSADSIQAVCSVTQYKEACSSSLAAIQSSDKRDPEELFRLSLKIAMKELSNIFSVPDLLAARANDARVRAALNDCKDLFDSAIDQLNDSLSLMQPGSGEGKILSNTKLEDIRTWLSSAVTDQETCLDGLSQISVDFTQQMQNAMKNSTEFASNCLAIATKILSILEKFNIPIHRKLLAMDFPIWVSAKDRKLLQETNPTPNVIVDPNGGGDFKTITEAVASVPKKNTKRYVIYVKQGIYKEKVELDKSKWNVMMYGDGMNKTIVTGRLNFKDGTPTFSTATFVAVGRGFIARDMGFENTAGPKGEQAVAFRSGSDRSVFYRCSFHAFQDTLYSHSNRQFYRDCDISGTVDFIFGNAAVVYQECNILPRQPGANQKNTITAQGKKDPNQNTGISIQQCRISQFDSNMTAPTYLGRPWKEYSTTIIIKTAIGGFLHPAGWLSWTGDNTEPPKTIFYAEYMNSGPGANVANRVKWSGFNAAISEDVASKYTVDSFIQGSEWLPDTGVQYGASL</sequence>
<dbReference type="NCBIfam" id="TIGR01614">
    <property type="entry name" value="PME_inhib"/>
    <property type="match status" value="1"/>
</dbReference>
<reference evidence="15 16" key="1">
    <citation type="journal article" date="2019" name="Nat. Plants">
        <title>Stout camphor tree genome fills gaps in understanding of flowering plant genome evolution.</title>
        <authorList>
            <person name="Chaw S.M."/>
            <person name="Liu Y.C."/>
            <person name="Wu Y.W."/>
            <person name="Wang H.Y."/>
            <person name="Lin C.I."/>
            <person name="Wu C.S."/>
            <person name="Ke H.M."/>
            <person name="Chang L.Y."/>
            <person name="Hsu C.Y."/>
            <person name="Yang H.T."/>
            <person name="Sudianto E."/>
            <person name="Hsu M.H."/>
            <person name="Wu K.P."/>
            <person name="Wang L.N."/>
            <person name="Leebens-Mack J.H."/>
            <person name="Tsai I.J."/>
        </authorList>
    </citation>
    <scope>NUCLEOTIDE SEQUENCE [LARGE SCALE GENOMIC DNA]</scope>
    <source>
        <strain evidence="16">cv. Chaw 1501</strain>
        <tissue evidence="15">Young leaves</tissue>
    </source>
</reference>
<evidence type="ECO:0000313" key="16">
    <source>
        <dbReference type="Proteomes" id="UP000283530"/>
    </source>
</evidence>
<feature type="domain" description="Pectinesterase inhibitor" evidence="14">
    <location>
        <begin position="67"/>
        <end position="223"/>
    </location>
</feature>
<dbReference type="InterPro" id="IPR006501">
    <property type="entry name" value="Pectinesterase_inhib_dom"/>
</dbReference>
<dbReference type="InterPro" id="IPR000070">
    <property type="entry name" value="Pectinesterase_cat"/>
</dbReference>
<organism evidence="15 16">
    <name type="scientific">Cinnamomum micranthum f. kanehirae</name>
    <dbReference type="NCBI Taxonomy" id="337451"/>
    <lineage>
        <taxon>Eukaryota</taxon>
        <taxon>Viridiplantae</taxon>
        <taxon>Streptophyta</taxon>
        <taxon>Embryophyta</taxon>
        <taxon>Tracheophyta</taxon>
        <taxon>Spermatophyta</taxon>
        <taxon>Magnoliopsida</taxon>
        <taxon>Magnoliidae</taxon>
        <taxon>Laurales</taxon>
        <taxon>Lauraceae</taxon>
        <taxon>Cinnamomum</taxon>
    </lineage>
</organism>
<keyword evidence="8" id="KW-0325">Glycoprotein</keyword>
<dbReference type="GO" id="GO:0030599">
    <property type="term" value="F:pectinesterase activity"/>
    <property type="evidence" value="ECO:0007669"/>
    <property type="project" value="UniProtKB-UniRule"/>
</dbReference>
<keyword evidence="13" id="KW-0812">Transmembrane</keyword>
<evidence type="ECO:0000256" key="6">
    <source>
        <dbReference type="ARBA" id="ARBA00023085"/>
    </source>
</evidence>
<dbReference type="GO" id="GO:0042545">
    <property type="term" value="P:cell wall modification"/>
    <property type="evidence" value="ECO:0007669"/>
    <property type="project" value="UniProtKB-UniRule"/>
</dbReference>
<dbReference type="AlphaFoldDB" id="A0A443Q4G2"/>
<keyword evidence="12" id="KW-0134">Cell wall</keyword>
<dbReference type="Proteomes" id="UP000283530">
    <property type="component" value="Unassembled WGS sequence"/>
</dbReference>
<dbReference type="PROSITE" id="PS00800">
    <property type="entry name" value="PECTINESTERASE_1"/>
    <property type="match status" value="1"/>
</dbReference>
<comment type="subcellular location">
    <subcellularLocation>
        <location evidence="12">Secreted</location>
        <location evidence="12">Cell wall</location>
    </subcellularLocation>
</comment>
<comment type="pathway">
    <text evidence="1 12">Glycan metabolism; pectin degradation; 2-dehydro-3-deoxy-D-gluconate from pectin: step 1/5.</text>
</comment>